<dbReference type="Proteomes" id="UP000076612">
    <property type="component" value="Unassembled WGS sequence"/>
</dbReference>
<evidence type="ECO:0000313" key="4">
    <source>
        <dbReference type="Proteomes" id="UP000076612"/>
    </source>
</evidence>
<dbReference type="Pfam" id="PF21805">
    <property type="entry name" value="Imm5_like"/>
    <property type="match status" value="1"/>
</dbReference>
<organism evidence="3 4">
    <name type="scientific">Brevibacterium casei</name>
    <dbReference type="NCBI Taxonomy" id="33889"/>
    <lineage>
        <taxon>Bacteria</taxon>
        <taxon>Bacillati</taxon>
        <taxon>Actinomycetota</taxon>
        <taxon>Actinomycetes</taxon>
        <taxon>Micrococcales</taxon>
        <taxon>Brevibacteriaceae</taxon>
        <taxon>Brevibacterium</taxon>
    </lineage>
</organism>
<dbReference type="InterPro" id="IPR048667">
    <property type="entry name" value="Imm5-like"/>
</dbReference>
<dbReference type="AlphaFoldDB" id="A0AB34XWF8"/>
<dbReference type="RefSeq" id="WP_063248873.1">
    <property type="nucleotide sequence ID" value="NZ_CBDRLP010000001.1"/>
</dbReference>
<proteinExistence type="predicted"/>
<evidence type="ECO:0000259" key="2">
    <source>
        <dbReference type="Pfam" id="PF21805"/>
    </source>
</evidence>
<comment type="caution">
    <text evidence="3">The sequence shown here is derived from an EMBL/GenBank/DDBJ whole genome shotgun (WGS) entry which is preliminary data.</text>
</comment>
<dbReference type="EMBL" id="LQQR01000003">
    <property type="protein sequence ID" value="KZE23434.1"/>
    <property type="molecule type" value="Genomic_DNA"/>
</dbReference>
<feature type="region of interest" description="Disordered" evidence="1">
    <location>
        <begin position="125"/>
        <end position="145"/>
    </location>
</feature>
<protein>
    <recommendedName>
        <fullName evidence="2">Imm-5-like domain-containing protein</fullName>
    </recommendedName>
</protein>
<reference evidence="4" key="1">
    <citation type="submission" date="2016-01" db="EMBL/GenBank/DDBJ databases">
        <title>Draft genome of Chromobacterium sp. F49.</title>
        <authorList>
            <person name="Hong K.W."/>
        </authorList>
    </citation>
    <scope>NUCLEOTIDE SEQUENCE [LARGE SCALE GENOMIC DNA]</scope>
    <source>
        <strain evidence="4">M40</strain>
    </source>
</reference>
<gene>
    <name evidence="3" type="ORF">AVW13_04285</name>
</gene>
<feature type="domain" description="Imm-5-like" evidence="2">
    <location>
        <begin position="19"/>
        <end position="146"/>
    </location>
</feature>
<sequence length="169" mass="18166">MILSTDRDPRMITIRRGGTLTDEHHQLLALWAAECAEHVLPLFAAVAPDDPRPAEAVAAARAWARGEMPMMAARALGGHAMGAARPLTGAARFAAYAAGQAACVGHVAEHDLGAAAYAIKAATAARPDDPDAGHSERDWQRERLPDPVRALVLDDQRRRDSICWNVFSD</sequence>
<evidence type="ECO:0000313" key="3">
    <source>
        <dbReference type="EMBL" id="KZE23434.1"/>
    </source>
</evidence>
<accession>A0AB34XWF8</accession>
<name>A0AB34XWF8_9MICO</name>
<evidence type="ECO:0000256" key="1">
    <source>
        <dbReference type="SAM" id="MobiDB-lite"/>
    </source>
</evidence>
<feature type="compositionally biased region" description="Basic and acidic residues" evidence="1">
    <location>
        <begin position="126"/>
        <end position="145"/>
    </location>
</feature>